<organism evidence="3">
    <name type="scientific">Schizophyllum commune (strain H4-8 / FGSC 9210)</name>
    <name type="common">Split gill fungus</name>
    <dbReference type="NCBI Taxonomy" id="578458"/>
    <lineage>
        <taxon>Eukaryota</taxon>
        <taxon>Fungi</taxon>
        <taxon>Dikarya</taxon>
        <taxon>Basidiomycota</taxon>
        <taxon>Agaricomycotina</taxon>
        <taxon>Agaricomycetes</taxon>
        <taxon>Agaricomycetidae</taxon>
        <taxon>Agaricales</taxon>
        <taxon>Schizophyllaceae</taxon>
        <taxon>Schizophyllum</taxon>
    </lineage>
</organism>
<dbReference type="InParanoid" id="D8Q4W7"/>
<dbReference type="PANTHER" id="PTHR47190:SF4">
    <property type="entry name" value="DEHYDROGENASE, PUTATIVE-RELATED"/>
    <property type="match status" value="1"/>
</dbReference>
<accession>D8Q4W7</accession>
<protein>
    <recommendedName>
        <fullName evidence="1">Cellobiose dehydrogenase-like cytochrome domain-containing protein</fullName>
    </recommendedName>
</protein>
<feature type="domain" description="Cellobiose dehydrogenase-like cytochrome" evidence="1">
    <location>
        <begin position="100"/>
        <end position="275"/>
    </location>
</feature>
<gene>
    <name evidence="2" type="ORF">SCHCODRAFT_109022</name>
</gene>
<dbReference type="OMA" id="INPHRIL"/>
<dbReference type="EMBL" id="GL377306">
    <property type="protein sequence ID" value="EFI96865.1"/>
    <property type="molecule type" value="Genomic_DNA"/>
</dbReference>
<reference evidence="2 3" key="1">
    <citation type="journal article" date="2010" name="Nat. Biotechnol.">
        <title>Genome sequence of the model mushroom Schizophyllum commune.</title>
        <authorList>
            <person name="Ohm R.A."/>
            <person name="de Jong J.F."/>
            <person name="Lugones L.G."/>
            <person name="Aerts A."/>
            <person name="Kothe E."/>
            <person name="Stajich J.E."/>
            <person name="de Vries R.P."/>
            <person name="Record E."/>
            <person name="Levasseur A."/>
            <person name="Baker S.E."/>
            <person name="Bartholomew K.A."/>
            <person name="Coutinho P.M."/>
            <person name="Erdmann S."/>
            <person name="Fowler T.J."/>
            <person name="Gathman A.C."/>
            <person name="Lombard V."/>
            <person name="Henrissat B."/>
            <person name="Knabe N."/>
            <person name="Kuees U."/>
            <person name="Lilly W.W."/>
            <person name="Lindquist E."/>
            <person name="Lucas S."/>
            <person name="Magnuson J.K."/>
            <person name="Piumi F."/>
            <person name="Raudaskoski M."/>
            <person name="Salamov A."/>
            <person name="Schmutz J."/>
            <person name="Schwarze F.W.M.R."/>
            <person name="vanKuyk P.A."/>
            <person name="Horton J.S."/>
            <person name="Grigoriev I.V."/>
            <person name="Woesten H.A.B."/>
        </authorList>
    </citation>
    <scope>NUCLEOTIDE SEQUENCE [LARGE SCALE GENOMIC DNA]</scope>
    <source>
        <strain evidence="3">H4-8 / FGSC 9210</strain>
    </source>
</reference>
<dbReference type="Gene3D" id="2.60.40.1210">
    <property type="entry name" value="Cellobiose dehydrogenase, cytochrome domain"/>
    <property type="match status" value="1"/>
</dbReference>
<proteinExistence type="predicted"/>
<feature type="non-terminal residue" evidence="2">
    <location>
        <position position="298"/>
    </location>
</feature>
<dbReference type="Proteomes" id="UP000007431">
    <property type="component" value="Unassembled WGS sequence"/>
</dbReference>
<dbReference type="InterPro" id="IPR015920">
    <property type="entry name" value="Cellobiose_DH-like_cyt"/>
</dbReference>
<keyword evidence="3" id="KW-1185">Reference proteome</keyword>
<dbReference type="STRING" id="578458.D8Q4W7"/>
<dbReference type="HOGENOM" id="CLU_934332_0_0_1"/>
<dbReference type="OrthoDB" id="413885at2759"/>
<dbReference type="KEGG" id="scm:SCHCO_02502088"/>
<dbReference type="PANTHER" id="PTHR47190">
    <property type="entry name" value="DEHYDROGENASE, PUTATIVE-RELATED"/>
    <property type="match status" value="1"/>
</dbReference>
<evidence type="ECO:0000259" key="1">
    <source>
        <dbReference type="Pfam" id="PF16010"/>
    </source>
</evidence>
<dbReference type="CDD" id="cd09630">
    <property type="entry name" value="CDH_like_cytochrome"/>
    <property type="match status" value="1"/>
</dbReference>
<dbReference type="GeneID" id="9589774"/>
<dbReference type="VEuPathDB" id="FungiDB:SCHCODRAFT_02502088"/>
<dbReference type="InterPro" id="IPR053208">
    <property type="entry name" value="GMC_Oxidoreductase_CD"/>
</dbReference>
<dbReference type="RefSeq" id="XP_003031768.1">
    <property type="nucleotide sequence ID" value="XM_003031722.1"/>
</dbReference>
<name>D8Q4W7_SCHCM</name>
<dbReference type="Pfam" id="PF16010">
    <property type="entry name" value="CDH-cyt"/>
    <property type="match status" value="1"/>
</dbReference>
<evidence type="ECO:0000313" key="3">
    <source>
        <dbReference type="Proteomes" id="UP000007431"/>
    </source>
</evidence>
<sequence length="298" mass="31066">MRFSRGRESLYAPAMESPAGCLPCVICESCVHFSEKHPTAFDDFSAIFSSQPARADYDARLLVGSLQHRAGNQEKDECTSSLALLGLVAGAASQTVTAPYTDPLTGIDFQAYTDPETGYIFGIALPETVGTDFIGQIVAPLTDGAGWGGAMVGPLLVVTWPNEGEVQHSFRQATYALFCPDYATPPVFDGSVSLSTIPDGTSVNETHIALTFLCAGCVDADLSFAPDAESSVMGFAVSDSPPADPADEGTELVYHSFGFGEFGVLISDAKSAEYDEWAALATGGAASSSAAQPSASAQ</sequence>
<dbReference type="AlphaFoldDB" id="D8Q4W7"/>
<dbReference type="SUPFAM" id="SSF49344">
    <property type="entry name" value="CBD9-like"/>
    <property type="match status" value="1"/>
</dbReference>
<evidence type="ECO:0000313" key="2">
    <source>
        <dbReference type="EMBL" id="EFI96865.1"/>
    </source>
</evidence>
<dbReference type="eggNOG" id="ENOG502SMEZ">
    <property type="taxonomic scope" value="Eukaryota"/>
</dbReference>